<dbReference type="Proteomes" id="UP000182945">
    <property type="component" value="Chromosome"/>
</dbReference>
<evidence type="ECO:0000313" key="3">
    <source>
        <dbReference type="Proteomes" id="UP000182945"/>
    </source>
</evidence>
<dbReference type="SUPFAM" id="SSF89360">
    <property type="entry name" value="HesB-like domain"/>
    <property type="match status" value="1"/>
</dbReference>
<dbReference type="InterPro" id="IPR000361">
    <property type="entry name" value="ATAP_core_dom"/>
</dbReference>
<organism evidence="2 3">
    <name type="scientific">Virgibacillus halodenitrificans</name>
    <name type="common">Bacillus halodenitrificans</name>
    <dbReference type="NCBI Taxonomy" id="1482"/>
    <lineage>
        <taxon>Bacteria</taxon>
        <taxon>Bacillati</taxon>
        <taxon>Bacillota</taxon>
        <taxon>Bacilli</taxon>
        <taxon>Bacillales</taxon>
        <taxon>Bacillaceae</taxon>
        <taxon>Virgibacillus</taxon>
    </lineage>
</organism>
<feature type="domain" description="Core" evidence="1">
    <location>
        <begin position="1"/>
        <end position="97"/>
    </location>
</feature>
<dbReference type="AlphaFoldDB" id="A0AAC9NL74"/>
<dbReference type="Gene3D" id="2.60.300.12">
    <property type="entry name" value="HesB-like domain"/>
    <property type="match status" value="1"/>
</dbReference>
<proteinExistence type="predicted"/>
<gene>
    <name evidence="2" type="ORF">BME96_09400</name>
</gene>
<dbReference type="InterPro" id="IPR035903">
    <property type="entry name" value="HesB-like_dom_sf"/>
</dbReference>
<sequence>MKLEISSEAKKKLKEINTMNFPYLLLWYDTEGCGCGVNGIPMIRFVDRLPNNYIVVENEEYKTVMEEQQATFFSDKMKLTVVNGMFRLSSPEGILNPFLPDRRVFNG</sequence>
<evidence type="ECO:0000313" key="2">
    <source>
        <dbReference type="EMBL" id="APC48371.1"/>
    </source>
</evidence>
<dbReference type="EMBL" id="CP017962">
    <property type="protein sequence ID" value="APC48371.1"/>
    <property type="molecule type" value="Genomic_DNA"/>
</dbReference>
<evidence type="ECO:0000259" key="1">
    <source>
        <dbReference type="Pfam" id="PF01521"/>
    </source>
</evidence>
<accession>A0AAC9NL74</accession>
<name>A0AAC9NL74_VIRHA</name>
<protein>
    <recommendedName>
        <fullName evidence="1">Core domain-containing protein</fullName>
    </recommendedName>
</protein>
<dbReference type="KEGG" id="vhl:BME96_09400"/>
<reference evidence="2 3" key="1">
    <citation type="submission" date="2016-11" db="EMBL/GenBank/DDBJ databases">
        <title>Complete genome sequencing of Virgibacillus halodenitrificans PDB-F2.</title>
        <authorList>
            <person name="Sun Z."/>
            <person name="Zhou Y."/>
            <person name="Li H."/>
        </authorList>
    </citation>
    <scope>NUCLEOTIDE SEQUENCE [LARGE SCALE GENOMIC DNA]</scope>
    <source>
        <strain evidence="2 3">PDB-F2</strain>
    </source>
</reference>
<dbReference type="Pfam" id="PF01521">
    <property type="entry name" value="Fe-S_biosyn"/>
    <property type="match status" value="1"/>
</dbReference>